<accession>A0A0A8YQT7</accession>
<protein>
    <submittedName>
        <fullName evidence="1">Uncharacterized protein</fullName>
    </submittedName>
</protein>
<name>A0A0A8YQT7_ARUDO</name>
<proteinExistence type="predicted"/>
<reference evidence="1" key="1">
    <citation type="submission" date="2014-09" db="EMBL/GenBank/DDBJ databases">
        <authorList>
            <person name="Magalhaes I.L.F."/>
            <person name="Oliveira U."/>
            <person name="Santos F.R."/>
            <person name="Vidigal T.H.D.A."/>
            <person name="Brescovit A.D."/>
            <person name="Santos A.J."/>
        </authorList>
    </citation>
    <scope>NUCLEOTIDE SEQUENCE</scope>
    <source>
        <tissue evidence="1">Shoot tissue taken approximately 20 cm above the soil surface</tissue>
    </source>
</reference>
<reference evidence="1" key="2">
    <citation type="journal article" date="2015" name="Data Brief">
        <title>Shoot transcriptome of the giant reed, Arundo donax.</title>
        <authorList>
            <person name="Barrero R.A."/>
            <person name="Guerrero F.D."/>
            <person name="Moolhuijzen P."/>
            <person name="Goolsby J.A."/>
            <person name="Tidwell J."/>
            <person name="Bellgard S.E."/>
            <person name="Bellgard M.I."/>
        </authorList>
    </citation>
    <scope>NUCLEOTIDE SEQUENCE</scope>
    <source>
        <tissue evidence="1">Shoot tissue taken approximately 20 cm above the soil surface</tissue>
    </source>
</reference>
<sequence>MTKKPLHLKSEGTRHILNNNIVA</sequence>
<evidence type="ECO:0000313" key="1">
    <source>
        <dbReference type="EMBL" id="JAD27215.1"/>
    </source>
</evidence>
<dbReference type="AlphaFoldDB" id="A0A0A8YQT7"/>
<organism evidence="1">
    <name type="scientific">Arundo donax</name>
    <name type="common">Giant reed</name>
    <name type="synonym">Donax arundinaceus</name>
    <dbReference type="NCBI Taxonomy" id="35708"/>
    <lineage>
        <taxon>Eukaryota</taxon>
        <taxon>Viridiplantae</taxon>
        <taxon>Streptophyta</taxon>
        <taxon>Embryophyta</taxon>
        <taxon>Tracheophyta</taxon>
        <taxon>Spermatophyta</taxon>
        <taxon>Magnoliopsida</taxon>
        <taxon>Liliopsida</taxon>
        <taxon>Poales</taxon>
        <taxon>Poaceae</taxon>
        <taxon>PACMAD clade</taxon>
        <taxon>Arundinoideae</taxon>
        <taxon>Arundineae</taxon>
        <taxon>Arundo</taxon>
    </lineage>
</organism>
<dbReference type="EMBL" id="GBRH01270680">
    <property type="protein sequence ID" value="JAD27215.1"/>
    <property type="molecule type" value="Transcribed_RNA"/>
</dbReference>